<keyword evidence="2" id="KW-1185">Reference proteome</keyword>
<dbReference type="EMBL" id="CAXAMN010025843">
    <property type="protein sequence ID" value="CAK9098682.1"/>
    <property type="molecule type" value="Genomic_DNA"/>
</dbReference>
<name>A0ABP0RDM3_9DINO</name>
<evidence type="ECO:0000313" key="2">
    <source>
        <dbReference type="Proteomes" id="UP001642484"/>
    </source>
</evidence>
<sequence length="134" mass="15543">WHAFLCLLCNRLPQYADSKTDSPCALREKDDNGGFKFVSNAFQIDPAPSNIDYLKKAIKTENAATVQCDAFQIEIFSQQEEPWCQQEEPWCQQLVLLVAVASMTYQFVFSQLFFSLNAFSAGWRLEQRRRRSFN</sequence>
<proteinExistence type="predicted"/>
<protein>
    <submittedName>
        <fullName evidence="1">Uncharacterized protein</fullName>
    </submittedName>
</protein>
<reference evidence="1 2" key="1">
    <citation type="submission" date="2024-02" db="EMBL/GenBank/DDBJ databases">
        <authorList>
            <person name="Chen Y."/>
            <person name="Shah S."/>
            <person name="Dougan E. K."/>
            <person name="Thang M."/>
            <person name="Chan C."/>
        </authorList>
    </citation>
    <scope>NUCLEOTIDE SEQUENCE [LARGE SCALE GENOMIC DNA]</scope>
</reference>
<comment type="caution">
    <text evidence="1">The sequence shown here is derived from an EMBL/GenBank/DDBJ whole genome shotgun (WGS) entry which is preliminary data.</text>
</comment>
<accession>A0ABP0RDM3</accession>
<dbReference type="Proteomes" id="UP001642484">
    <property type="component" value="Unassembled WGS sequence"/>
</dbReference>
<evidence type="ECO:0000313" key="1">
    <source>
        <dbReference type="EMBL" id="CAK9098682.1"/>
    </source>
</evidence>
<feature type="non-terminal residue" evidence="1">
    <location>
        <position position="1"/>
    </location>
</feature>
<gene>
    <name evidence="1" type="ORF">CCMP2556_LOCUS46747</name>
</gene>
<organism evidence="1 2">
    <name type="scientific">Durusdinium trenchii</name>
    <dbReference type="NCBI Taxonomy" id="1381693"/>
    <lineage>
        <taxon>Eukaryota</taxon>
        <taxon>Sar</taxon>
        <taxon>Alveolata</taxon>
        <taxon>Dinophyceae</taxon>
        <taxon>Suessiales</taxon>
        <taxon>Symbiodiniaceae</taxon>
        <taxon>Durusdinium</taxon>
    </lineage>
</organism>